<dbReference type="GO" id="GO:0085020">
    <property type="term" value="P:protein K6-linked ubiquitination"/>
    <property type="evidence" value="ECO:0007669"/>
    <property type="project" value="TreeGrafter"/>
</dbReference>
<dbReference type="SUPFAM" id="SSF48403">
    <property type="entry name" value="Ankyrin repeat"/>
    <property type="match status" value="1"/>
</dbReference>
<dbReference type="SMART" id="SM00248">
    <property type="entry name" value="ANK"/>
    <property type="match status" value="3"/>
</dbReference>
<dbReference type="OrthoDB" id="5657095at2"/>
<keyword evidence="2 3" id="KW-0040">ANK repeat</keyword>
<evidence type="ECO:0000313" key="5">
    <source>
        <dbReference type="Proteomes" id="UP000002215"/>
    </source>
</evidence>
<evidence type="ECO:0000256" key="2">
    <source>
        <dbReference type="ARBA" id="ARBA00023043"/>
    </source>
</evidence>
<keyword evidence="1" id="KW-0677">Repeat</keyword>
<sequence length="155" mass="16371">MDIFEAARTNNIAALEGFLTPEQINAKDSRGSTALIIATYYNHAAAVSALLDAGANTEIQDTMGNTALMGVCFKGYTGIAKILLEHGAAVDAENGNGATALTFAATFGRNELIPLLLKHGASPLKKDKFGRNPIDYAQLQENPAGYETLVAATRQ</sequence>
<evidence type="ECO:0000256" key="3">
    <source>
        <dbReference type="PROSITE-ProRule" id="PRU00023"/>
    </source>
</evidence>
<dbReference type="AlphaFoldDB" id="A0A979G336"/>
<accession>A0A979G336</accession>
<feature type="repeat" description="ANK" evidence="3">
    <location>
        <begin position="96"/>
        <end position="128"/>
    </location>
</feature>
<evidence type="ECO:0000256" key="1">
    <source>
        <dbReference type="ARBA" id="ARBA00022737"/>
    </source>
</evidence>
<reference evidence="4 5" key="2">
    <citation type="journal article" date="2010" name="Stand. Genomic Sci.">
        <title>Complete genome sequence of Chitinophaga pinensis type strain (UQM 2034).</title>
        <authorList>
            <person name="Glavina Del Rio T."/>
            <person name="Abt B."/>
            <person name="Spring S."/>
            <person name="Lapidus A."/>
            <person name="Nolan M."/>
            <person name="Tice H."/>
            <person name="Copeland A."/>
            <person name="Cheng J.F."/>
            <person name="Chen F."/>
            <person name="Bruce D."/>
            <person name="Goodwin L."/>
            <person name="Pitluck S."/>
            <person name="Ivanova N."/>
            <person name="Mavromatis K."/>
            <person name="Mikhailova N."/>
            <person name="Pati A."/>
            <person name="Chen A."/>
            <person name="Palaniappan K."/>
            <person name="Land M."/>
            <person name="Hauser L."/>
            <person name="Chang Y.J."/>
            <person name="Jeffries C.D."/>
            <person name="Chain P."/>
            <person name="Saunders E."/>
            <person name="Detter J.C."/>
            <person name="Brettin T."/>
            <person name="Rohde M."/>
            <person name="Goker M."/>
            <person name="Bristow J."/>
            <person name="Eisen J.A."/>
            <person name="Markowitz V."/>
            <person name="Hugenholtz P."/>
            <person name="Kyrpides N.C."/>
            <person name="Klenk H.P."/>
            <person name="Lucas S."/>
        </authorList>
    </citation>
    <scope>NUCLEOTIDE SEQUENCE [LARGE SCALE GENOMIC DNA]</scope>
    <source>
        <strain evidence="5">ATCC 43595 / DSM 2588 / LMG 13176 / NBRC 15968 / NCIMB 11800 / UQM 2034</strain>
    </source>
</reference>
<dbReference type="PROSITE" id="PS50088">
    <property type="entry name" value="ANK_REPEAT"/>
    <property type="match status" value="3"/>
</dbReference>
<dbReference type="PANTHER" id="PTHR24171">
    <property type="entry name" value="ANKYRIN REPEAT DOMAIN-CONTAINING PROTEIN 39-RELATED"/>
    <property type="match status" value="1"/>
</dbReference>
<dbReference type="Pfam" id="PF00023">
    <property type="entry name" value="Ank"/>
    <property type="match status" value="1"/>
</dbReference>
<gene>
    <name evidence="4" type="ordered locus">Cpin_2451</name>
</gene>
<dbReference type="InterPro" id="IPR036770">
    <property type="entry name" value="Ankyrin_rpt-contain_sf"/>
</dbReference>
<dbReference type="GO" id="GO:0004842">
    <property type="term" value="F:ubiquitin-protein transferase activity"/>
    <property type="evidence" value="ECO:0007669"/>
    <property type="project" value="TreeGrafter"/>
</dbReference>
<dbReference type="PANTHER" id="PTHR24171:SF8">
    <property type="entry name" value="BRCA1-ASSOCIATED RING DOMAIN PROTEIN 1"/>
    <property type="match status" value="1"/>
</dbReference>
<dbReference type="Gene3D" id="1.25.40.20">
    <property type="entry name" value="Ankyrin repeat-containing domain"/>
    <property type="match status" value="1"/>
</dbReference>
<dbReference type="Pfam" id="PF12796">
    <property type="entry name" value="Ank_2"/>
    <property type="match status" value="1"/>
</dbReference>
<proteinExistence type="predicted"/>
<feature type="repeat" description="ANK" evidence="3">
    <location>
        <begin position="63"/>
        <end position="95"/>
    </location>
</feature>
<dbReference type="InterPro" id="IPR002110">
    <property type="entry name" value="Ankyrin_rpt"/>
</dbReference>
<evidence type="ECO:0000313" key="4">
    <source>
        <dbReference type="EMBL" id="ACU59939.1"/>
    </source>
</evidence>
<dbReference type="PROSITE" id="PS50297">
    <property type="entry name" value="ANK_REP_REGION"/>
    <property type="match status" value="3"/>
</dbReference>
<reference evidence="5" key="1">
    <citation type="submission" date="2009-08" db="EMBL/GenBank/DDBJ databases">
        <title>The complete genome of Chitinophaga pinensis DSM 2588.</title>
        <authorList>
            <consortium name="US DOE Joint Genome Institute (JGI-PGF)"/>
            <person name="Lucas S."/>
            <person name="Copeland A."/>
            <person name="Lapidus A."/>
            <person name="Glavina del Rio T."/>
            <person name="Dalin E."/>
            <person name="Tice H."/>
            <person name="Bruce D."/>
            <person name="Goodwin L."/>
            <person name="Pitluck S."/>
            <person name="Kyrpides N."/>
            <person name="Mavromatis K."/>
            <person name="Ivanova N."/>
            <person name="Mikhailova N."/>
            <person name="Sims D."/>
            <person name="Meinche L."/>
            <person name="Brettin T."/>
            <person name="Detter J.C."/>
            <person name="Han C."/>
            <person name="Larimer F."/>
            <person name="Land M."/>
            <person name="Hauser L."/>
            <person name="Markowitz V."/>
            <person name="Cheng J.-F."/>
            <person name="Hugenholtz P."/>
            <person name="Woyke T."/>
            <person name="Wu D."/>
            <person name="Spring S."/>
            <person name="Klenk H.-P."/>
            <person name="Eisen J.A."/>
        </authorList>
    </citation>
    <scope>NUCLEOTIDE SEQUENCE [LARGE SCALE GENOMIC DNA]</scope>
    <source>
        <strain evidence="5">ATCC 43595 / DSM 2588 / LMG 13176 / NBRC 15968 / NCIMB 11800 / UQM 2034</strain>
    </source>
</reference>
<name>A0A979G336_CHIPD</name>
<dbReference type="Proteomes" id="UP000002215">
    <property type="component" value="Chromosome"/>
</dbReference>
<feature type="repeat" description="ANK" evidence="3">
    <location>
        <begin position="30"/>
        <end position="62"/>
    </location>
</feature>
<protein>
    <submittedName>
        <fullName evidence="4">Ankyrin</fullName>
    </submittedName>
</protein>
<organism evidence="4 5">
    <name type="scientific">Chitinophaga pinensis (strain ATCC 43595 / DSM 2588 / LMG 13176 / NBRC 15968 / NCIMB 11800 / UQM 2034)</name>
    <dbReference type="NCBI Taxonomy" id="485918"/>
    <lineage>
        <taxon>Bacteria</taxon>
        <taxon>Pseudomonadati</taxon>
        <taxon>Bacteroidota</taxon>
        <taxon>Chitinophagia</taxon>
        <taxon>Chitinophagales</taxon>
        <taxon>Chitinophagaceae</taxon>
        <taxon>Chitinophaga</taxon>
    </lineage>
</organism>
<dbReference type="EMBL" id="CP001699">
    <property type="protein sequence ID" value="ACU59939.1"/>
    <property type="molecule type" value="Genomic_DNA"/>
</dbReference>
<dbReference type="RefSeq" id="WP_012790115.1">
    <property type="nucleotide sequence ID" value="NC_013132.1"/>
</dbReference>
<dbReference type="KEGG" id="cpi:Cpin_2451"/>